<dbReference type="InterPro" id="IPR045820">
    <property type="entry name" value="CLEC16A/TT9_C"/>
</dbReference>
<keyword evidence="6" id="KW-1185">Reference proteome</keyword>
<reference evidence="6" key="1">
    <citation type="submission" date="2016-06" db="EMBL/GenBank/DDBJ databases">
        <title>Parallel loss of symbiosis genes in relatives of nitrogen-fixing non-legume Parasponia.</title>
        <authorList>
            <person name="Van Velzen R."/>
            <person name="Holmer R."/>
            <person name="Bu F."/>
            <person name="Rutten L."/>
            <person name="Van Zeijl A."/>
            <person name="Liu W."/>
            <person name="Santuari L."/>
            <person name="Cao Q."/>
            <person name="Sharma T."/>
            <person name="Shen D."/>
            <person name="Roswanjaya Y."/>
            <person name="Wardhani T."/>
            <person name="Kalhor M.S."/>
            <person name="Jansen J."/>
            <person name="Van den Hoogen J."/>
            <person name="Gungor B."/>
            <person name="Hartog M."/>
            <person name="Hontelez J."/>
            <person name="Verver J."/>
            <person name="Yang W.-C."/>
            <person name="Schijlen E."/>
            <person name="Repin R."/>
            <person name="Schilthuizen M."/>
            <person name="Schranz E."/>
            <person name="Heidstra R."/>
            <person name="Miyata K."/>
            <person name="Fedorova E."/>
            <person name="Kohlen W."/>
            <person name="Bisseling T."/>
            <person name="Smit S."/>
            <person name="Geurts R."/>
        </authorList>
    </citation>
    <scope>NUCLEOTIDE SEQUENCE [LARGE SCALE GENOMIC DNA]</scope>
    <source>
        <strain evidence="6">cv. RG33-2</strain>
    </source>
</reference>
<dbReference type="Pfam" id="PF09758">
    <property type="entry name" value="FPL"/>
    <property type="match status" value="1"/>
</dbReference>
<dbReference type="InterPro" id="IPR039272">
    <property type="entry name" value="CLEC16A/TT9"/>
</dbReference>
<feature type="domain" description="CLEC16A/TT9 C-terminal" evidence="4">
    <location>
        <begin position="252"/>
        <end position="350"/>
    </location>
</feature>
<dbReference type="OrthoDB" id="294052at2759"/>
<dbReference type="GO" id="GO:0006914">
    <property type="term" value="P:autophagy"/>
    <property type="evidence" value="ECO:0007669"/>
    <property type="project" value="UniProtKB-KW"/>
</dbReference>
<dbReference type="Proteomes" id="UP000237000">
    <property type="component" value="Unassembled WGS sequence"/>
</dbReference>
<dbReference type="GO" id="GO:0007034">
    <property type="term" value="P:vacuolar transport"/>
    <property type="evidence" value="ECO:0007669"/>
    <property type="project" value="TreeGrafter"/>
</dbReference>
<dbReference type="AlphaFoldDB" id="A0A2P5FI05"/>
<comment type="caution">
    <text evidence="5">The sequence shown here is derived from an EMBL/GenBank/DDBJ whole genome shotgun (WGS) entry which is preliminary data.</text>
</comment>
<evidence type="ECO:0000259" key="3">
    <source>
        <dbReference type="Pfam" id="PF09758"/>
    </source>
</evidence>
<gene>
    <name evidence="5" type="ORF">TorRG33x02_068730</name>
</gene>
<dbReference type="InParanoid" id="A0A2P5FI05"/>
<dbReference type="PANTHER" id="PTHR21481">
    <property type="entry name" value="PROTEIN CLEC16A"/>
    <property type="match status" value="1"/>
</dbReference>
<keyword evidence="2" id="KW-0072">Autophagy</keyword>
<dbReference type="InterPro" id="IPR019155">
    <property type="entry name" value="CLEC16A/TT9_N"/>
</dbReference>
<evidence type="ECO:0000256" key="2">
    <source>
        <dbReference type="ARBA" id="ARBA00023006"/>
    </source>
</evidence>
<dbReference type="EMBL" id="JXTC01000032">
    <property type="protein sequence ID" value="PON97406.1"/>
    <property type="molecule type" value="Genomic_DNA"/>
</dbReference>
<name>A0A2P5FI05_TREOI</name>
<accession>A0A2P5FI05</accession>
<proteinExistence type="inferred from homology"/>
<dbReference type="PANTHER" id="PTHR21481:SF0">
    <property type="entry name" value="PROTEIN CLEC16A"/>
    <property type="match status" value="1"/>
</dbReference>
<dbReference type="GO" id="GO:1901096">
    <property type="term" value="P:regulation of autophagosome maturation"/>
    <property type="evidence" value="ECO:0007669"/>
    <property type="project" value="TreeGrafter"/>
</dbReference>
<sequence length="773" mass="87650">MWFSLFRSIDRFSLQNFKYVVNILRGIKVVDQHNKELVVDLLQSIVEIVTYGDKQDPMIFECFMECQVLAEFLRVLKISRNSRIEIPLLQYLSIMIQNLDSEHAIYYCFSNEYINNIIEHEFEFDRGDLAQYYVSFLRAVSSKLNRDTLCLLVKVNGDAVVSFPLYSEALKFAGHEEKMIQTAIRSLALSIYNVCDDMVYEYITTPPVSKYFSDLVLSLREQCLHLDVLFHASEDACTDQKRKQLFLHADKIVDDLYYLKDILNIGEHRLSRLVTENLLSLLVFPILYPLLQLRKNNVSNLSAVTSLYLVSRLLQVIGGKGMINSVAAVILYPYIKSSVQDAVKDSTAVNNFANSFPEHLNILENTLHLAPKYEEEESIGCPQKNIFVKRSGISALLFSENQNLLLASLFLLLIVAESKDLDCLLVPLIGLNAMHGVDENFFSRFMDQILNALVKVLASQAPFSALRKWHAGWFLRKLLIVRGKKLGDHNLQHFNTSYELSHQLLEKELDGCWFDHILDTLRNEWTNCRTVLEESFQYKDPYFMLELAVSKETTDDDTTTYSAWQMMVNAVKVFILHLQLKSYMLKGNVPEHLVPNKMLTPASGSGQIHASDVSSASFGSEVSLASGVPCRIAFSNAGIRDICVIPVATGISGRLLLTEKHPFRSQRGVVLAIAPLAGLSPKIDKVHPTWLHLRIREFDPKFASNKIKGAHANMSNHGTDGKWTLGFQNAQACETARLLILKETGKQRSNVESLLSPLLDSDWPENVLNGHDE</sequence>
<dbReference type="GO" id="GO:0005794">
    <property type="term" value="C:Golgi apparatus"/>
    <property type="evidence" value="ECO:0007669"/>
    <property type="project" value="TreeGrafter"/>
</dbReference>
<organism evidence="5 6">
    <name type="scientific">Trema orientale</name>
    <name type="common">Charcoal tree</name>
    <name type="synonym">Celtis orientalis</name>
    <dbReference type="NCBI Taxonomy" id="63057"/>
    <lineage>
        <taxon>Eukaryota</taxon>
        <taxon>Viridiplantae</taxon>
        <taxon>Streptophyta</taxon>
        <taxon>Embryophyta</taxon>
        <taxon>Tracheophyta</taxon>
        <taxon>Spermatophyta</taxon>
        <taxon>Magnoliopsida</taxon>
        <taxon>eudicotyledons</taxon>
        <taxon>Gunneridae</taxon>
        <taxon>Pentapetalae</taxon>
        <taxon>rosids</taxon>
        <taxon>fabids</taxon>
        <taxon>Rosales</taxon>
        <taxon>Cannabaceae</taxon>
        <taxon>Trema</taxon>
    </lineage>
</organism>
<feature type="domain" description="FPL" evidence="3">
    <location>
        <begin position="42"/>
        <end position="192"/>
    </location>
</feature>
<comment type="similarity">
    <text evidence="1">Belongs to the CLEC16A/gop-1 family.</text>
</comment>
<evidence type="ECO:0000256" key="1">
    <source>
        <dbReference type="ARBA" id="ARBA00006441"/>
    </source>
</evidence>
<evidence type="ECO:0000259" key="4">
    <source>
        <dbReference type="Pfam" id="PF19439"/>
    </source>
</evidence>
<protein>
    <submittedName>
        <fullName evidence="5">Uncharacterized protein</fullName>
    </submittedName>
</protein>
<dbReference type="STRING" id="63057.A0A2P5FI05"/>
<dbReference type="GO" id="GO:0005770">
    <property type="term" value="C:late endosome"/>
    <property type="evidence" value="ECO:0007669"/>
    <property type="project" value="TreeGrafter"/>
</dbReference>
<dbReference type="Pfam" id="PF19439">
    <property type="entry name" value="CLEC16A_C"/>
    <property type="match status" value="1"/>
</dbReference>
<dbReference type="GO" id="GO:0016197">
    <property type="term" value="P:endosomal transport"/>
    <property type="evidence" value="ECO:0007669"/>
    <property type="project" value="TreeGrafter"/>
</dbReference>
<evidence type="ECO:0000313" key="6">
    <source>
        <dbReference type="Proteomes" id="UP000237000"/>
    </source>
</evidence>
<evidence type="ECO:0000313" key="5">
    <source>
        <dbReference type="EMBL" id="PON97406.1"/>
    </source>
</evidence>